<accession>A0A645IFK2</accession>
<gene>
    <name evidence="1" type="ORF">SDC9_197234</name>
</gene>
<sequence length="141" mass="16453">MIARRRQKHRYRTGHDDRMQDGLMAVTIDHDDVAWRDRGMPHHLVGRRRTVGDEIQVIAIEDTGRVTLRGRHWPRVVEQLPKLVHRVAHIGTQHVLTEKLVEHLPDRAFQEGDTTGMSGTMPRIRTVCSIVHQGPEEWRRQ</sequence>
<protein>
    <submittedName>
        <fullName evidence="1">Uncharacterized protein</fullName>
    </submittedName>
</protein>
<dbReference type="EMBL" id="VSSQ01113017">
    <property type="protein sequence ID" value="MPN49612.1"/>
    <property type="molecule type" value="Genomic_DNA"/>
</dbReference>
<dbReference type="AlphaFoldDB" id="A0A645IFK2"/>
<organism evidence="1">
    <name type="scientific">bioreactor metagenome</name>
    <dbReference type="NCBI Taxonomy" id="1076179"/>
    <lineage>
        <taxon>unclassified sequences</taxon>
        <taxon>metagenomes</taxon>
        <taxon>ecological metagenomes</taxon>
    </lineage>
</organism>
<comment type="caution">
    <text evidence="1">The sequence shown here is derived from an EMBL/GenBank/DDBJ whole genome shotgun (WGS) entry which is preliminary data.</text>
</comment>
<reference evidence="1" key="1">
    <citation type="submission" date="2019-08" db="EMBL/GenBank/DDBJ databases">
        <authorList>
            <person name="Kucharzyk K."/>
            <person name="Murdoch R.W."/>
            <person name="Higgins S."/>
            <person name="Loffler F."/>
        </authorList>
    </citation>
    <scope>NUCLEOTIDE SEQUENCE</scope>
</reference>
<evidence type="ECO:0000313" key="1">
    <source>
        <dbReference type="EMBL" id="MPN49612.1"/>
    </source>
</evidence>
<proteinExistence type="predicted"/>
<name>A0A645IFK2_9ZZZZ</name>